<dbReference type="EMBL" id="CAJOBP010026845">
    <property type="protein sequence ID" value="CAF4615635.1"/>
    <property type="molecule type" value="Genomic_DNA"/>
</dbReference>
<protein>
    <submittedName>
        <fullName evidence="1">Uncharacterized protein</fullName>
    </submittedName>
</protein>
<keyword evidence="3" id="KW-1185">Reference proteome</keyword>
<reference evidence="1" key="1">
    <citation type="submission" date="2021-02" db="EMBL/GenBank/DDBJ databases">
        <authorList>
            <person name="Nowell W R."/>
        </authorList>
    </citation>
    <scope>NUCLEOTIDE SEQUENCE</scope>
</reference>
<feature type="non-terminal residue" evidence="1">
    <location>
        <position position="1"/>
    </location>
</feature>
<gene>
    <name evidence="2" type="ORF">TSG867_LOCUS32243</name>
    <name evidence="1" type="ORF">UJA718_LOCUS31726</name>
</gene>
<evidence type="ECO:0000313" key="2">
    <source>
        <dbReference type="EMBL" id="CAF4678334.1"/>
    </source>
</evidence>
<dbReference type="Proteomes" id="UP000663873">
    <property type="component" value="Unassembled WGS sequence"/>
</dbReference>
<proteinExistence type="predicted"/>
<dbReference type="EMBL" id="CAJOBQ010007003">
    <property type="protein sequence ID" value="CAF4678334.1"/>
    <property type="molecule type" value="Genomic_DNA"/>
</dbReference>
<accession>A0A821D3V2</accession>
<organism evidence="1 3">
    <name type="scientific">Rotaria socialis</name>
    <dbReference type="NCBI Taxonomy" id="392032"/>
    <lineage>
        <taxon>Eukaryota</taxon>
        <taxon>Metazoa</taxon>
        <taxon>Spiralia</taxon>
        <taxon>Gnathifera</taxon>
        <taxon>Rotifera</taxon>
        <taxon>Eurotatoria</taxon>
        <taxon>Bdelloidea</taxon>
        <taxon>Philodinida</taxon>
        <taxon>Philodinidae</taxon>
        <taxon>Rotaria</taxon>
    </lineage>
</organism>
<evidence type="ECO:0000313" key="3">
    <source>
        <dbReference type="Proteomes" id="UP000663873"/>
    </source>
</evidence>
<evidence type="ECO:0000313" key="1">
    <source>
        <dbReference type="EMBL" id="CAF4615635.1"/>
    </source>
</evidence>
<name>A0A821D3V2_9BILA</name>
<comment type="caution">
    <text evidence="1">The sequence shown here is derived from an EMBL/GenBank/DDBJ whole genome shotgun (WGS) entry which is preliminary data.</text>
</comment>
<dbReference type="AlphaFoldDB" id="A0A821D3V2"/>
<dbReference type="Proteomes" id="UP000663862">
    <property type="component" value="Unassembled WGS sequence"/>
</dbReference>
<sequence>SRGTFSLIKNGFPIRGEIGGDTGVGWGGLKSLATWNCLKFGLISSELVWFYCTISGKTVSCVEFGCGWRFATSWDNSSIGV</sequence>